<keyword evidence="1" id="KW-1133">Transmembrane helix</keyword>
<protein>
    <submittedName>
        <fullName evidence="2">Uncharacterized protein</fullName>
    </submittedName>
</protein>
<dbReference type="EMBL" id="JEOB01000001">
    <property type="protein sequence ID" value="EXM40974.1"/>
    <property type="molecule type" value="Genomic_DNA"/>
</dbReference>
<dbReference type="RefSeq" id="WP_037284654.1">
    <property type="nucleotide sequence ID" value="NZ_JEOB01000001.1"/>
</dbReference>
<sequence>MHMYIFIALVIFMIIAMITAWSKNMRTARSAENKARLRIFSKKSLIMSTIWLAITLFSIIVNTVKLFNAIAQQDNYIADHTYTRKTAWGSEIKETVTSTPFDDAVKDLRLSLVFFALMLLLYILYNLSTNSSYITEKGIFHGVRSYRPDEIKYIMEDDMEKPVLIYRRTNKEFIVRKVSDTKRCREIITEYYKNAKYYSEHQGLKYGSEE</sequence>
<proteinExistence type="predicted"/>
<dbReference type="PATRIC" id="fig|1341156.4.peg.97"/>
<comment type="caution">
    <text evidence="2">The sequence shown here is derived from an EMBL/GenBank/DDBJ whole genome shotgun (WGS) entry which is preliminary data.</text>
</comment>
<dbReference type="AlphaFoldDB" id="A0A011UK28"/>
<feature type="transmembrane region" description="Helical" evidence="1">
    <location>
        <begin position="45"/>
        <end position="64"/>
    </location>
</feature>
<evidence type="ECO:0000313" key="2">
    <source>
        <dbReference type="EMBL" id="EXM40974.1"/>
    </source>
</evidence>
<accession>A0A011UK28</accession>
<feature type="transmembrane region" description="Helical" evidence="1">
    <location>
        <begin position="108"/>
        <end position="127"/>
    </location>
</feature>
<feature type="transmembrane region" description="Helical" evidence="1">
    <location>
        <begin position="6"/>
        <end position="24"/>
    </location>
</feature>
<keyword evidence="3" id="KW-1185">Reference proteome</keyword>
<reference evidence="2 3" key="1">
    <citation type="submission" date="2013-06" db="EMBL/GenBank/DDBJ databases">
        <title>Rumen cellulosomics: divergent fiber-degrading strategies revealed by comparative genome-wide analysis of six Ruminococcal strains.</title>
        <authorList>
            <person name="Dassa B."/>
            <person name="Borovok I."/>
            <person name="Lamed R."/>
            <person name="Flint H."/>
            <person name="Yeoman C.J."/>
            <person name="White B."/>
            <person name="Bayer E.A."/>
        </authorList>
    </citation>
    <scope>NUCLEOTIDE SEQUENCE [LARGE SCALE GENOMIC DNA]</scope>
    <source>
        <strain evidence="2 3">SY3</strain>
    </source>
</reference>
<keyword evidence="1" id="KW-0472">Membrane</keyword>
<dbReference type="Proteomes" id="UP000021369">
    <property type="component" value="Unassembled WGS sequence"/>
</dbReference>
<evidence type="ECO:0000256" key="1">
    <source>
        <dbReference type="SAM" id="Phobius"/>
    </source>
</evidence>
<organism evidence="2 3">
    <name type="scientific">Ruminococcus albus SY3</name>
    <dbReference type="NCBI Taxonomy" id="1341156"/>
    <lineage>
        <taxon>Bacteria</taxon>
        <taxon>Bacillati</taxon>
        <taxon>Bacillota</taxon>
        <taxon>Clostridia</taxon>
        <taxon>Eubacteriales</taxon>
        <taxon>Oscillospiraceae</taxon>
        <taxon>Ruminococcus</taxon>
    </lineage>
</organism>
<name>A0A011UK28_RUMAL</name>
<keyword evidence="1" id="KW-0812">Transmembrane</keyword>
<evidence type="ECO:0000313" key="3">
    <source>
        <dbReference type="Proteomes" id="UP000021369"/>
    </source>
</evidence>
<gene>
    <name evidence="2" type="ORF">RASY3_01870</name>
</gene>